<gene>
    <name evidence="2" type="ORF">SAMN06273572_10827</name>
</gene>
<feature type="domain" description="DUF4387" evidence="1">
    <location>
        <begin position="6"/>
        <end position="92"/>
    </location>
</feature>
<dbReference type="InterPro" id="IPR025496">
    <property type="entry name" value="DUF4387"/>
</dbReference>
<evidence type="ECO:0000313" key="2">
    <source>
        <dbReference type="EMBL" id="SOH95155.1"/>
    </source>
</evidence>
<dbReference type="EMBL" id="OCTN01000008">
    <property type="protein sequence ID" value="SOH95155.1"/>
    <property type="molecule type" value="Genomic_DNA"/>
</dbReference>
<protein>
    <recommendedName>
        <fullName evidence="1">DUF4387 domain-containing protein</fullName>
    </recommendedName>
</protein>
<accession>A0A2C9CVK3</accession>
<sequence length="99" mass="10493">MSTVGETALKVRSKNAGPFWLTVDIFCGSAGAFDKISAGLDSGIVAQALNVRPDQLKRFDLSDLNVVKFSAPRPAIQGTRADRDMHGASFAVLIASLTI</sequence>
<dbReference type="AlphaFoldDB" id="A0A2C9CVK3"/>
<name>A0A2C9CVK3_9RHOB</name>
<evidence type="ECO:0000259" key="1">
    <source>
        <dbReference type="Pfam" id="PF14330"/>
    </source>
</evidence>
<dbReference type="OrthoDB" id="9796125at2"/>
<reference evidence="3" key="1">
    <citation type="submission" date="2017-09" db="EMBL/GenBank/DDBJ databases">
        <authorList>
            <person name="Varghese N."/>
            <person name="Submissions S."/>
        </authorList>
    </citation>
    <scope>NUCLEOTIDE SEQUENCE [LARGE SCALE GENOMIC DNA]</scope>
    <source>
        <strain evidence="3">C7</strain>
    </source>
</reference>
<dbReference type="Pfam" id="PF14330">
    <property type="entry name" value="DUF4387"/>
    <property type="match status" value="1"/>
</dbReference>
<proteinExistence type="predicted"/>
<dbReference type="Proteomes" id="UP000220034">
    <property type="component" value="Unassembled WGS sequence"/>
</dbReference>
<dbReference type="RefSeq" id="WP_097931405.1">
    <property type="nucleotide sequence ID" value="NZ_OCTN01000008.1"/>
</dbReference>
<organism evidence="2 3">
    <name type="scientific">Pontivivens marinum</name>
    <dbReference type="NCBI Taxonomy" id="1690039"/>
    <lineage>
        <taxon>Bacteria</taxon>
        <taxon>Pseudomonadati</taxon>
        <taxon>Pseudomonadota</taxon>
        <taxon>Alphaproteobacteria</taxon>
        <taxon>Rhodobacterales</taxon>
        <taxon>Paracoccaceae</taxon>
        <taxon>Pontivivens</taxon>
    </lineage>
</organism>
<keyword evidence="3" id="KW-1185">Reference proteome</keyword>
<evidence type="ECO:0000313" key="3">
    <source>
        <dbReference type="Proteomes" id="UP000220034"/>
    </source>
</evidence>